<dbReference type="AlphaFoldDB" id="A0A167JU35"/>
<accession>A0A167JU35</accession>
<proteinExistence type="predicted"/>
<reference evidence="1 2" key="1">
    <citation type="journal article" date="2016" name="Genome Biol. Evol.">
        <title>Divergent and convergent evolution of fungal pathogenicity.</title>
        <authorList>
            <person name="Shang Y."/>
            <person name="Xiao G."/>
            <person name="Zheng P."/>
            <person name="Cen K."/>
            <person name="Zhan S."/>
            <person name="Wang C."/>
        </authorList>
    </citation>
    <scope>NUCLEOTIDE SEQUENCE [LARGE SCALE GENOMIC DNA]</scope>
    <source>
        <strain evidence="1 2">RCEF 3172</strain>
    </source>
</reference>
<evidence type="ECO:0000313" key="1">
    <source>
        <dbReference type="EMBL" id="OAA50756.1"/>
    </source>
</evidence>
<keyword evidence="2" id="KW-1185">Reference proteome</keyword>
<gene>
    <name evidence="1" type="ORF">BBO_00703</name>
</gene>
<dbReference type="Proteomes" id="UP000076863">
    <property type="component" value="Unassembled WGS sequence"/>
</dbReference>
<dbReference type="InterPro" id="IPR029058">
    <property type="entry name" value="AB_hydrolase_fold"/>
</dbReference>
<dbReference type="GO" id="GO:0016746">
    <property type="term" value="F:acyltransferase activity"/>
    <property type="evidence" value="ECO:0007669"/>
    <property type="project" value="UniProtKB-KW"/>
</dbReference>
<keyword evidence="1" id="KW-0012">Acyltransferase</keyword>
<protein>
    <submittedName>
        <fullName evidence="1">Phosphatidylcholine-sterol O-acyltransferase-like protein</fullName>
    </submittedName>
</protein>
<sequence length="225" mass="24710">MLNNIGPIGVSRKLFRNRQASPDAQAGRLHVWDFDYNWHLSPRAAVGSSDRGALIIAHSLGGLLTLHAVNARPEVFSGVLHAGVPHQCMDIHEPLRNGDAVLFNEKLLTARVNFSIRTSFALLPEDSFCFVDKHTGEPYPVDLLDPMSLVRHGLSPCLKTPLPPLSGKTFLLTPDSVAQTRKTRMLLATIQVMLTLSVCVSSLEMLFAAMITTIQYEHFGNSAIT</sequence>
<organism evidence="1 2">
    <name type="scientific">Beauveria brongniartii RCEF 3172</name>
    <dbReference type="NCBI Taxonomy" id="1081107"/>
    <lineage>
        <taxon>Eukaryota</taxon>
        <taxon>Fungi</taxon>
        <taxon>Dikarya</taxon>
        <taxon>Ascomycota</taxon>
        <taxon>Pezizomycotina</taxon>
        <taxon>Sordariomycetes</taxon>
        <taxon>Hypocreomycetidae</taxon>
        <taxon>Hypocreales</taxon>
        <taxon>Cordycipitaceae</taxon>
        <taxon>Beauveria</taxon>
        <taxon>Beauveria brongniartii</taxon>
    </lineage>
</organism>
<evidence type="ECO:0000313" key="2">
    <source>
        <dbReference type="Proteomes" id="UP000076863"/>
    </source>
</evidence>
<name>A0A167JU35_9HYPO</name>
<keyword evidence="1" id="KW-0808">Transferase</keyword>
<dbReference type="SUPFAM" id="SSF53474">
    <property type="entry name" value="alpha/beta-Hydrolases"/>
    <property type="match status" value="1"/>
</dbReference>
<comment type="caution">
    <text evidence="1">The sequence shown here is derived from an EMBL/GenBank/DDBJ whole genome shotgun (WGS) entry which is preliminary data.</text>
</comment>
<dbReference type="EMBL" id="AZHA01000002">
    <property type="protein sequence ID" value="OAA50756.1"/>
    <property type="molecule type" value="Genomic_DNA"/>
</dbReference>
<dbReference type="OrthoDB" id="10250441at2759"/>